<keyword evidence="1" id="KW-1133">Transmembrane helix</keyword>
<keyword evidence="1" id="KW-0472">Membrane</keyword>
<feature type="transmembrane region" description="Helical" evidence="1">
    <location>
        <begin position="167"/>
        <end position="185"/>
    </location>
</feature>
<proteinExistence type="predicted"/>
<accession>A0ABX1BYR4</accession>
<reference evidence="2 3" key="1">
    <citation type="submission" date="2020-03" db="EMBL/GenBank/DDBJ databases">
        <title>WGS of actinomycetes isolated from Thailand.</title>
        <authorList>
            <person name="Thawai C."/>
        </authorList>
    </citation>
    <scope>NUCLEOTIDE SEQUENCE [LARGE SCALE GENOMIC DNA]</scope>
    <source>
        <strain evidence="2 3">PLAI 1-29</strain>
    </source>
</reference>
<comment type="caution">
    <text evidence="2">The sequence shown here is derived from an EMBL/GenBank/DDBJ whole genome shotgun (WGS) entry which is preliminary data.</text>
</comment>
<evidence type="ECO:0000313" key="3">
    <source>
        <dbReference type="Proteomes" id="UP000695264"/>
    </source>
</evidence>
<dbReference type="Proteomes" id="UP000695264">
    <property type="component" value="Unassembled WGS sequence"/>
</dbReference>
<sequence>MGIVVTGRSVVLRRRSWSIIFGTAAVGLGTGMFAAVLKVSSMSGFRTGWQGIPAYLLIAGLIGRIVNCKVVMRDGVLTVVNPLRTHTVAKAVIESAAAGDDGGLEVALSGGRSVAVFAYGGSFIDHFRGTSGAAAATINRWLRTGPEPDGASVDVAVSWTRCRPADLSVLGGVLTAGGGALWMALTGG</sequence>
<protein>
    <recommendedName>
        <fullName evidence="4">PH domain-containing protein</fullName>
    </recommendedName>
</protein>
<keyword evidence="3" id="KW-1185">Reference proteome</keyword>
<evidence type="ECO:0008006" key="4">
    <source>
        <dbReference type="Google" id="ProtNLM"/>
    </source>
</evidence>
<gene>
    <name evidence="2" type="ORF">HCK00_13745</name>
</gene>
<evidence type="ECO:0000313" key="2">
    <source>
        <dbReference type="EMBL" id="NJQ01558.1"/>
    </source>
</evidence>
<name>A0ABX1BYR4_9ACTN</name>
<feature type="transmembrane region" description="Helical" evidence="1">
    <location>
        <begin position="49"/>
        <end position="66"/>
    </location>
</feature>
<organism evidence="2 3">
    <name type="scientific">Streptomyces zingiberis</name>
    <dbReference type="NCBI Taxonomy" id="2053010"/>
    <lineage>
        <taxon>Bacteria</taxon>
        <taxon>Bacillati</taxon>
        <taxon>Actinomycetota</taxon>
        <taxon>Actinomycetes</taxon>
        <taxon>Kitasatosporales</taxon>
        <taxon>Streptomycetaceae</taxon>
        <taxon>Streptomyces</taxon>
    </lineage>
</organism>
<evidence type="ECO:0000256" key="1">
    <source>
        <dbReference type="SAM" id="Phobius"/>
    </source>
</evidence>
<dbReference type="EMBL" id="JAATEN010000009">
    <property type="protein sequence ID" value="NJQ01558.1"/>
    <property type="molecule type" value="Genomic_DNA"/>
</dbReference>
<keyword evidence="1" id="KW-0812">Transmembrane</keyword>
<feature type="transmembrane region" description="Helical" evidence="1">
    <location>
        <begin position="17"/>
        <end position="37"/>
    </location>
</feature>